<dbReference type="InterPro" id="IPR029048">
    <property type="entry name" value="HSP70_C_sf"/>
</dbReference>
<keyword evidence="2" id="KW-0547">Nucleotide-binding</keyword>
<name>A0A6V7TND2_MELEN</name>
<dbReference type="EMBL" id="CAJEWN010000006">
    <property type="protein sequence ID" value="CAD2127367.1"/>
    <property type="molecule type" value="Genomic_DNA"/>
</dbReference>
<dbReference type="GO" id="GO:0005524">
    <property type="term" value="F:ATP binding"/>
    <property type="evidence" value="ECO:0007669"/>
    <property type="project" value="UniProtKB-KW"/>
</dbReference>
<accession>A0A6V7TND2</accession>
<dbReference type="SUPFAM" id="SSF100934">
    <property type="entry name" value="Heat shock protein 70kD (HSP70), C-terminal subdomain"/>
    <property type="match status" value="1"/>
</dbReference>
<organism evidence="4 5">
    <name type="scientific">Meloidogyne enterolobii</name>
    <name type="common">Root-knot nematode worm</name>
    <name type="synonym">Meloidogyne mayaguensis</name>
    <dbReference type="NCBI Taxonomy" id="390850"/>
    <lineage>
        <taxon>Eukaryota</taxon>
        <taxon>Metazoa</taxon>
        <taxon>Ecdysozoa</taxon>
        <taxon>Nematoda</taxon>
        <taxon>Chromadorea</taxon>
        <taxon>Rhabditida</taxon>
        <taxon>Tylenchina</taxon>
        <taxon>Tylenchomorpha</taxon>
        <taxon>Tylenchoidea</taxon>
        <taxon>Meloidogynidae</taxon>
        <taxon>Meloidogyninae</taxon>
        <taxon>Meloidogyne</taxon>
    </lineage>
</organism>
<reference evidence="4 5" key="1">
    <citation type="submission" date="2020-08" db="EMBL/GenBank/DDBJ databases">
        <authorList>
            <person name="Koutsovoulos G."/>
            <person name="Danchin GJ E."/>
        </authorList>
    </citation>
    <scope>NUCLEOTIDE SEQUENCE [LARGE SCALE GENOMIC DNA]</scope>
</reference>
<dbReference type="Pfam" id="PF00012">
    <property type="entry name" value="HSP70"/>
    <property type="match status" value="1"/>
</dbReference>
<proteinExistence type="inferred from homology"/>
<evidence type="ECO:0000256" key="3">
    <source>
        <dbReference type="ARBA" id="ARBA00022840"/>
    </source>
</evidence>
<dbReference type="InterPro" id="IPR013126">
    <property type="entry name" value="Hsp_70_fam"/>
</dbReference>
<dbReference type="SUPFAM" id="SSF53067">
    <property type="entry name" value="Actin-like ATPase domain"/>
    <property type="match status" value="1"/>
</dbReference>
<dbReference type="Gene3D" id="1.20.1270.10">
    <property type="match status" value="1"/>
</dbReference>
<dbReference type="OrthoDB" id="5869159at2759"/>
<evidence type="ECO:0000256" key="2">
    <source>
        <dbReference type="ARBA" id="ARBA00022741"/>
    </source>
</evidence>
<sequence>MQDDIHEIVLVDGSTRIPKIQHLLKDFFNGKEARGINPDIERMVNEVEKFAEEDKRVKETVTLRNEFESYAYHLKNQVLCRCVLQQQTLLVRVAEGLKHRQLQQDKCYCGKCSK</sequence>
<dbReference type="GO" id="GO:0140662">
    <property type="term" value="F:ATP-dependent protein folding chaperone"/>
    <property type="evidence" value="ECO:0007669"/>
    <property type="project" value="InterPro"/>
</dbReference>
<comment type="caution">
    <text evidence="4">The sequence shown here is derived from an EMBL/GenBank/DDBJ whole genome shotgun (WGS) entry which is preliminary data.</text>
</comment>
<gene>
    <name evidence="4" type="ORF">MENT_LOCUS1829</name>
</gene>
<evidence type="ECO:0000313" key="4">
    <source>
        <dbReference type="EMBL" id="CAD2127367.1"/>
    </source>
</evidence>
<dbReference type="Gene3D" id="3.30.420.40">
    <property type="match status" value="1"/>
</dbReference>
<evidence type="ECO:0000313" key="5">
    <source>
        <dbReference type="Proteomes" id="UP000580250"/>
    </source>
</evidence>
<protein>
    <submittedName>
        <fullName evidence="4">Uncharacterized protein</fullName>
    </submittedName>
</protein>
<evidence type="ECO:0000256" key="1">
    <source>
        <dbReference type="ARBA" id="ARBA00007381"/>
    </source>
</evidence>
<comment type="similarity">
    <text evidence="1">Belongs to the heat shock protein 70 family.</text>
</comment>
<dbReference type="AlphaFoldDB" id="A0A6V7TND2"/>
<keyword evidence="3" id="KW-0067">ATP-binding</keyword>
<dbReference type="Proteomes" id="UP000580250">
    <property type="component" value="Unassembled WGS sequence"/>
</dbReference>
<dbReference type="PANTHER" id="PTHR19375">
    <property type="entry name" value="HEAT SHOCK PROTEIN 70KDA"/>
    <property type="match status" value="1"/>
</dbReference>
<dbReference type="InterPro" id="IPR043129">
    <property type="entry name" value="ATPase_NBD"/>
</dbReference>